<feature type="active site" description="Proton acceptor; specific for (R)-substrate epimerization" evidence="5">
    <location>
        <position position="150"/>
    </location>
</feature>
<evidence type="ECO:0000256" key="4">
    <source>
        <dbReference type="ARBA" id="ARBA00023235"/>
    </source>
</evidence>
<dbReference type="GO" id="GO:0016855">
    <property type="term" value="F:racemase and epimerase activity, acting on amino acids and derivatives"/>
    <property type="evidence" value="ECO:0007669"/>
    <property type="project" value="UniProtKB-UniRule"/>
</dbReference>
<proteinExistence type="inferred from homology"/>
<protein>
    <recommendedName>
        <fullName evidence="7">Dipeptide epimerase</fullName>
        <ecNumber evidence="7">5.1.1.-</ecNumber>
    </recommendedName>
</protein>
<dbReference type="Gene3D" id="3.20.20.120">
    <property type="entry name" value="Enolase-like C-terminal domain"/>
    <property type="match status" value="1"/>
</dbReference>
<feature type="domain" description="Mandelate racemase/muconate lactonizing enzyme C-terminal" evidence="8">
    <location>
        <begin position="131"/>
        <end position="224"/>
    </location>
</feature>
<dbReference type="EC" id="5.1.1.-" evidence="7"/>
<reference evidence="9" key="1">
    <citation type="journal article" date="2014" name="Int. J. Syst. Evol. Microbiol.">
        <title>Complete genome sequence of Corynebacterium casei LMG S-19264T (=DSM 44701T), isolated from a smear-ripened cheese.</title>
        <authorList>
            <consortium name="US DOE Joint Genome Institute (JGI-PGF)"/>
            <person name="Walter F."/>
            <person name="Albersmeier A."/>
            <person name="Kalinowski J."/>
            <person name="Ruckert C."/>
        </authorList>
    </citation>
    <scope>NUCLEOTIDE SEQUENCE</scope>
    <source>
        <strain evidence="9">VKM B-2748</strain>
    </source>
</reference>
<dbReference type="Gene3D" id="3.30.390.10">
    <property type="entry name" value="Enolase-like, N-terminal domain"/>
    <property type="match status" value="1"/>
</dbReference>
<evidence type="ECO:0000259" key="8">
    <source>
        <dbReference type="SMART" id="SM00922"/>
    </source>
</evidence>
<dbReference type="CDD" id="cd03319">
    <property type="entry name" value="L-Ala-DL-Glu_epimerase"/>
    <property type="match status" value="1"/>
</dbReference>
<evidence type="ECO:0000313" key="10">
    <source>
        <dbReference type="Proteomes" id="UP001143309"/>
    </source>
</evidence>
<dbReference type="SFLD" id="SFLDG00180">
    <property type="entry name" value="muconate_cycloisomerase"/>
    <property type="match status" value="1"/>
</dbReference>
<comment type="similarity">
    <text evidence="1 7">Belongs to the mandelate racemase/muconate lactonizing enzyme family.</text>
</comment>
<dbReference type="NCBIfam" id="NF042940">
    <property type="entry name" value="racemase_DgcA"/>
    <property type="match status" value="1"/>
</dbReference>
<dbReference type="SUPFAM" id="SSF54826">
    <property type="entry name" value="Enolase N-terminal domain-like"/>
    <property type="match status" value="1"/>
</dbReference>
<organism evidence="9 10">
    <name type="scientific">Methylopila turkensis</name>
    <dbReference type="NCBI Taxonomy" id="1437816"/>
    <lineage>
        <taxon>Bacteria</taxon>
        <taxon>Pseudomonadati</taxon>
        <taxon>Pseudomonadota</taxon>
        <taxon>Alphaproteobacteria</taxon>
        <taxon>Hyphomicrobiales</taxon>
        <taxon>Methylopilaceae</taxon>
        <taxon>Methylopila</taxon>
    </lineage>
</organism>
<dbReference type="Pfam" id="PF13378">
    <property type="entry name" value="MR_MLE_C"/>
    <property type="match status" value="1"/>
</dbReference>
<evidence type="ECO:0000256" key="7">
    <source>
        <dbReference type="RuleBase" id="RU366006"/>
    </source>
</evidence>
<evidence type="ECO:0000256" key="2">
    <source>
        <dbReference type="ARBA" id="ARBA00022723"/>
    </source>
</evidence>
<feature type="binding site" evidence="6">
    <location>
        <position position="203"/>
    </location>
    <ligand>
        <name>Mg(2+)</name>
        <dbReference type="ChEBI" id="CHEBI:18420"/>
    </ligand>
</feature>
<evidence type="ECO:0000256" key="5">
    <source>
        <dbReference type="PIRSR" id="PIRSR634603-1"/>
    </source>
</evidence>
<dbReference type="InterPro" id="IPR036849">
    <property type="entry name" value="Enolase-like_C_sf"/>
</dbReference>
<dbReference type="AlphaFoldDB" id="A0A9W6JRB7"/>
<dbReference type="GO" id="GO:0046872">
    <property type="term" value="F:metal ion binding"/>
    <property type="evidence" value="ECO:0007669"/>
    <property type="project" value="UniProtKB-KW"/>
</dbReference>
<dbReference type="Pfam" id="PF02746">
    <property type="entry name" value="MR_MLE_N"/>
    <property type="match status" value="1"/>
</dbReference>
<dbReference type="InterPro" id="IPR013342">
    <property type="entry name" value="Mandelate_racemase_C"/>
</dbReference>
<dbReference type="RefSeq" id="WP_271201622.1">
    <property type="nucleotide sequence ID" value="NZ_BSFL01000003.1"/>
</dbReference>
<keyword evidence="3 6" id="KW-0460">Magnesium</keyword>
<comment type="caution">
    <text evidence="9">The sequence shown here is derived from an EMBL/GenBank/DDBJ whole genome shotgun (WGS) entry which is preliminary data.</text>
</comment>
<dbReference type="InterPro" id="IPR034593">
    <property type="entry name" value="DgoD-like"/>
</dbReference>
<keyword evidence="4 7" id="KW-0413">Isomerase</keyword>
<dbReference type="Proteomes" id="UP001143309">
    <property type="component" value="Unassembled WGS sequence"/>
</dbReference>
<dbReference type="SFLD" id="SFLDS00001">
    <property type="entry name" value="Enolase"/>
    <property type="match status" value="1"/>
</dbReference>
<feature type="binding site" evidence="6">
    <location>
        <position position="226"/>
    </location>
    <ligand>
        <name>Mg(2+)</name>
        <dbReference type="ChEBI" id="CHEBI:18420"/>
    </ligand>
</feature>
<name>A0A9W6JRB7_9HYPH</name>
<feature type="binding site" evidence="6">
    <location>
        <position position="177"/>
    </location>
    <ligand>
        <name>Mg(2+)</name>
        <dbReference type="ChEBI" id="CHEBI:18420"/>
    </ligand>
</feature>
<evidence type="ECO:0000256" key="6">
    <source>
        <dbReference type="PIRSR" id="PIRSR634603-3"/>
    </source>
</evidence>
<sequence>MPPVLTARIERWPIAGAFTIARGTVTEVVTVVAEIVDGPHRGRGECRPYPRYDETPEGVKAEIDRLAGAVADGLDRAALQGALHAGAARNALDCALWDLEAKRRGVTVAALAGLPEPEPLVTAYTLSLGAPEAMREAAAKAASRPLLKVKLGGADELDPARIAAVRAGAPDSELIVDANEGWTGAALARNLAACAEARVTLVEQPLPAADDAALGRIDRPISVCADESAHDRASLKALIGRYDAINIKLDKTGGLTEALLLAEEARAAGLVVMVGCMLASSLAMAPATLVAQGAAVVDLDGPLLLARDREHGIVYDGSTMSPPSPALWG</sequence>
<dbReference type="InterPro" id="IPR013341">
    <property type="entry name" value="Mandelate_racemase_N_dom"/>
</dbReference>
<gene>
    <name evidence="9" type="ORF">GCM10008174_28970</name>
</gene>
<dbReference type="PANTHER" id="PTHR48080:SF3">
    <property type="entry name" value="ENOLASE SUPERFAMILY MEMBER DDB_G0284701"/>
    <property type="match status" value="1"/>
</dbReference>
<evidence type="ECO:0000256" key="1">
    <source>
        <dbReference type="ARBA" id="ARBA00008031"/>
    </source>
</evidence>
<dbReference type="EMBL" id="BSFL01000003">
    <property type="protein sequence ID" value="GLK81156.1"/>
    <property type="molecule type" value="Genomic_DNA"/>
</dbReference>
<dbReference type="InterPro" id="IPR034603">
    <property type="entry name" value="Dipeptide_epimerase"/>
</dbReference>
<dbReference type="PANTHER" id="PTHR48080">
    <property type="entry name" value="D-GALACTONATE DEHYDRATASE-RELATED"/>
    <property type="match status" value="1"/>
</dbReference>
<dbReference type="SFLD" id="SFLDF00010">
    <property type="entry name" value="dipeptide_epimerase"/>
    <property type="match status" value="1"/>
</dbReference>
<feature type="active site" description="Proton acceptor; specific for (S)-substrate epimerization" evidence="5">
    <location>
        <position position="248"/>
    </location>
</feature>
<keyword evidence="2 6" id="KW-0479">Metal-binding</keyword>
<dbReference type="SMART" id="SM00922">
    <property type="entry name" value="MR_MLE"/>
    <property type="match status" value="1"/>
</dbReference>
<comment type="cofactor">
    <cofactor evidence="6 7">
        <name>Mg(2+)</name>
        <dbReference type="ChEBI" id="CHEBI:18420"/>
    </cofactor>
    <text evidence="6 7">Binds 1 Mg(2+) ion per subunit.</text>
</comment>
<reference evidence="9" key="2">
    <citation type="submission" date="2023-01" db="EMBL/GenBank/DDBJ databases">
        <authorList>
            <person name="Sun Q."/>
            <person name="Evtushenko L."/>
        </authorList>
    </citation>
    <scope>NUCLEOTIDE SEQUENCE</scope>
    <source>
        <strain evidence="9">VKM B-2748</strain>
    </source>
</reference>
<dbReference type="SUPFAM" id="SSF51604">
    <property type="entry name" value="Enolase C-terminal domain-like"/>
    <property type="match status" value="1"/>
</dbReference>
<dbReference type="InterPro" id="IPR029017">
    <property type="entry name" value="Enolase-like_N"/>
</dbReference>
<accession>A0A9W6JRB7</accession>
<evidence type="ECO:0000256" key="3">
    <source>
        <dbReference type="ARBA" id="ARBA00022842"/>
    </source>
</evidence>
<dbReference type="InterPro" id="IPR029065">
    <property type="entry name" value="Enolase_C-like"/>
</dbReference>
<keyword evidence="10" id="KW-1185">Reference proteome</keyword>
<evidence type="ECO:0000313" key="9">
    <source>
        <dbReference type="EMBL" id="GLK81156.1"/>
    </source>
</evidence>